<keyword evidence="1" id="KW-0812">Transmembrane</keyword>
<proteinExistence type="predicted"/>
<evidence type="ECO:0000313" key="2">
    <source>
        <dbReference type="EMBL" id="WFD09249.1"/>
    </source>
</evidence>
<feature type="transmembrane region" description="Helical" evidence="1">
    <location>
        <begin position="7"/>
        <end position="25"/>
    </location>
</feature>
<evidence type="ECO:0000313" key="3">
    <source>
        <dbReference type="Proteomes" id="UP001222800"/>
    </source>
</evidence>
<keyword evidence="1" id="KW-0472">Membrane</keyword>
<protein>
    <submittedName>
        <fullName evidence="2">Uncharacterized protein</fullName>
    </submittedName>
</protein>
<keyword evidence="1" id="KW-1133">Transmembrane helix</keyword>
<reference evidence="2 3" key="1">
    <citation type="submission" date="2023-03" db="EMBL/GenBank/DDBJ databases">
        <title>Complete genome sequence of Tepidibacter sp. SWIR-1, isolated from a deep-sea hydrothermal vent.</title>
        <authorList>
            <person name="Li X."/>
        </authorList>
    </citation>
    <scope>NUCLEOTIDE SEQUENCE [LARGE SCALE GENOMIC DNA]</scope>
    <source>
        <strain evidence="2 3">SWIR-1</strain>
    </source>
</reference>
<accession>A0ABY8E8Q7</accession>
<gene>
    <name evidence="2" type="ORF">P4S50_12740</name>
</gene>
<dbReference type="RefSeq" id="WP_277731172.1">
    <property type="nucleotide sequence ID" value="NZ_CP120733.1"/>
</dbReference>
<feature type="transmembrane region" description="Helical" evidence="1">
    <location>
        <begin position="70"/>
        <end position="86"/>
    </location>
</feature>
<organism evidence="2 3">
    <name type="scientific">Tepidibacter hydrothermalis</name>
    <dbReference type="NCBI Taxonomy" id="3036126"/>
    <lineage>
        <taxon>Bacteria</taxon>
        <taxon>Bacillati</taxon>
        <taxon>Bacillota</taxon>
        <taxon>Clostridia</taxon>
        <taxon>Peptostreptococcales</taxon>
        <taxon>Peptostreptococcaceae</taxon>
        <taxon>Tepidibacter</taxon>
    </lineage>
</organism>
<name>A0ABY8E8Q7_9FIRM</name>
<dbReference type="EMBL" id="CP120733">
    <property type="protein sequence ID" value="WFD09249.1"/>
    <property type="molecule type" value="Genomic_DNA"/>
</dbReference>
<feature type="transmembrane region" description="Helical" evidence="1">
    <location>
        <begin position="31"/>
        <end position="50"/>
    </location>
</feature>
<sequence>MRKIIEEFGIFAVAFLAILVIMKLFKGNIDMISYSNITLIFALSLINIAFRHWLNTAKDKYSMSARNFDFIRRMTMIGIIAVYFYFKQ</sequence>
<evidence type="ECO:0000256" key="1">
    <source>
        <dbReference type="SAM" id="Phobius"/>
    </source>
</evidence>
<dbReference type="Proteomes" id="UP001222800">
    <property type="component" value="Chromosome"/>
</dbReference>
<keyword evidence="3" id="KW-1185">Reference proteome</keyword>